<comment type="caution">
    <text evidence="2">The sequence shown here is derived from an EMBL/GenBank/DDBJ whole genome shotgun (WGS) entry which is preliminary data.</text>
</comment>
<evidence type="ECO:0000313" key="2">
    <source>
        <dbReference type="EMBL" id="KTR04977.1"/>
    </source>
</evidence>
<evidence type="ECO:0000256" key="1">
    <source>
        <dbReference type="SAM" id="MobiDB-lite"/>
    </source>
</evidence>
<dbReference type="Proteomes" id="UP000078529">
    <property type="component" value="Unassembled WGS sequence"/>
</dbReference>
<keyword evidence="3" id="KW-1185">Reference proteome</keyword>
<accession>A0A175RMW2</accession>
<name>A0A175RMW2_9HYPH</name>
<protein>
    <submittedName>
        <fullName evidence="2">Uncharacterized protein</fullName>
    </submittedName>
</protein>
<dbReference type="EMBL" id="LDQA01000028">
    <property type="protein sequence ID" value="KTR04977.1"/>
    <property type="molecule type" value="Genomic_DNA"/>
</dbReference>
<sequence>MPPKFDSPAIARFEAELRQAARAFAARDLARPETGEAAALAFARRFGLVSLKENHLNEIGTDVRAKLAARLEEENARLLRAARRQAPGYDLNRHMTVRRALNALVAGCAASALAQPTPDKPLSGRELNNRFRARPRRRLAHPGETASGASRVSSASRSPAMALSLAACMAR</sequence>
<dbReference type="AlphaFoldDB" id="A0A175RMW2"/>
<evidence type="ECO:0000313" key="3">
    <source>
        <dbReference type="Proteomes" id="UP000078529"/>
    </source>
</evidence>
<feature type="compositionally biased region" description="Basic residues" evidence="1">
    <location>
        <begin position="131"/>
        <end position="140"/>
    </location>
</feature>
<dbReference type="RefSeq" id="WP_058600738.1">
    <property type="nucleotide sequence ID" value="NZ_LDQA01000028.1"/>
</dbReference>
<gene>
    <name evidence="2" type="ORF">NS365_13160</name>
</gene>
<reference evidence="2 3" key="1">
    <citation type="journal article" date="2016" name="Front. Microbiol.">
        <title>Genomic Resource of Rice Seed Associated Bacteria.</title>
        <authorList>
            <person name="Midha S."/>
            <person name="Bansal K."/>
            <person name="Sharma S."/>
            <person name="Kumar N."/>
            <person name="Patil P.P."/>
            <person name="Chaudhry V."/>
            <person name="Patil P.B."/>
        </authorList>
    </citation>
    <scope>NUCLEOTIDE SEQUENCE [LARGE SCALE GENOMIC DNA]</scope>
    <source>
        <strain evidence="2 3">NS365</strain>
    </source>
</reference>
<proteinExistence type="predicted"/>
<organism evidence="2 3">
    <name type="scientific">Aureimonas ureilytica</name>
    <dbReference type="NCBI Taxonomy" id="401562"/>
    <lineage>
        <taxon>Bacteria</taxon>
        <taxon>Pseudomonadati</taxon>
        <taxon>Pseudomonadota</taxon>
        <taxon>Alphaproteobacteria</taxon>
        <taxon>Hyphomicrobiales</taxon>
        <taxon>Aurantimonadaceae</taxon>
        <taxon>Aureimonas</taxon>
    </lineage>
</organism>
<feature type="compositionally biased region" description="Low complexity" evidence="1">
    <location>
        <begin position="146"/>
        <end position="155"/>
    </location>
</feature>
<feature type="region of interest" description="Disordered" evidence="1">
    <location>
        <begin position="114"/>
        <end position="155"/>
    </location>
</feature>